<keyword evidence="1" id="KW-0812">Transmembrane</keyword>
<proteinExistence type="predicted"/>
<keyword evidence="1" id="KW-0472">Membrane</keyword>
<sequence length="136" mass="14574">MMSGSDRVPTYTRLAVGALAAGLALRVVGVPSIDLHGPLHYLGIMDPLCGGTRAMYLLTSGDLAGAARYNPVVFPLAITIPALAVRAAVGWITGRWLTVEPSRSVRRTLWITAVVLLVALEIRQQSHAALLMESWN</sequence>
<evidence type="ECO:0000313" key="2">
    <source>
        <dbReference type="EMBL" id="GAA1580136.1"/>
    </source>
</evidence>
<reference evidence="2 3" key="1">
    <citation type="journal article" date="2019" name="Int. J. Syst. Evol. Microbiol.">
        <title>The Global Catalogue of Microorganisms (GCM) 10K type strain sequencing project: providing services to taxonomists for standard genome sequencing and annotation.</title>
        <authorList>
            <consortium name="The Broad Institute Genomics Platform"/>
            <consortium name="The Broad Institute Genome Sequencing Center for Infectious Disease"/>
            <person name="Wu L."/>
            <person name="Ma J."/>
        </authorList>
    </citation>
    <scope>NUCLEOTIDE SEQUENCE [LARGE SCALE GENOMIC DNA]</scope>
    <source>
        <strain evidence="2 3">JCM 14969</strain>
    </source>
</reference>
<feature type="transmembrane region" description="Helical" evidence="1">
    <location>
        <begin position="71"/>
        <end position="92"/>
    </location>
</feature>
<dbReference type="EMBL" id="BAAAOS010000020">
    <property type="protein sequence ID" value="GAA1580136.1"/>
    <property type="molecule type" value="Genomic_DNA"/>
</dbReference>
<accession>A0ABN2DLP7</accession>
<keyword evidence="3" id="KW-1185">Reference proteome</keyword>
<gene>
    <name evidence="2" type="ORF">GCM10009789_37380</name>
</gene>
<evidence type="ECO:0000313" key="3">
    <source>
        <dbReference type="Proteomes" id="UP001500393"/>
    </source>
</evidence>
<evidence type="ECO:0000256" key="1">
    <source>
        <dbReference type="SAM" id="Phobius"/>
    </source>
</evidence>
<dbReference type="Pfam" id="PF10825">
    <property type="entry name" value="DUF2752"/>
    <property type="match status" value="1"/>
</dbReference>
<comment type="caution">
    <text evidence="2">The sequence shown here is derived from an EMBL/GenBank/DDBJ whole genome shotgun (WGS) entry which is preliminary data.</text>
</comment>
<protein>
    <recommendedName>
        <fullName evidence="4">DUF2752 domain-containing protein</fullName>
    </recommendedName>
</protein>
<organism evidence="2 3">
    <name type="scientific">Kribbella sancticallisti</name>
    <dbReference type="NCBI Taxonomy" id="460087"/>
    <lineage>
        <taxon>Bacteria</taxon>
        <taxon>Bacillati</taxon>
        <taxon>Actinomycetota</taxon>
        <taxon>Actinomycetes</taxon>
        <taxon>Propionibacteriales</taxon>
        <taxon>Kribbellaceae</taxon>
        <taxon>Kribbella</taxon>
    </lineage>
</organism>
<dbReference type="InterPro" id="IPR021215">
    <property type="entry name" value="DUF2752"/>
</dbReference>
<name>A0ABN2DLP7_9ACTN</name>
<keyword evidence="1" id="KW-1133">Transmembrane helix</keyword>
<evidence type="ECO:0008006" key="4">
    <source>
        <dbReference type="Google" id="ProtNLM"/>
    </source>
</evidence>
<dbReference type="Proteomes" id="UP001500393">
    <property type="component" value="Unassembled WGS sequence"/>
</dbReference>